<reference evidence="2 3" key="1">
    <citation type="submission" date="2018-12" db="EMBL/GenBank/DDBJ databases">
        <authorList>
            <consortium name="Pathogen Informatics"/>
        </authorList>
    </citation>
    <scope>NUCLEOTIDE SEQUENCE [LARGE SCALE GENOMIC DNA]</scope>
    <source>
        <strain evidence="2 3">NCTC11214</strain>
    </source>
</reference>
<dbReference type="Proteomes" id="UP000281391">
    <property type="component" value="Chromosome"/>
</dbReference>
<feature type="transmembrane region" description="Helical" evidence="1">
    <location>
        <begin position="7"/>
        <end position="28"/>
    </location>
</feature>
<sequence>MSNYEELLRVFLTFIAYHINCYPLSLYLS</sequence>
<dbReference type="KEGG" id="sof:NCTC11214_05312"/>
<dbReference type="EMBL" id="LR134117">
    <property type="protein sequence ID" value="VDZ65118.1"/>
    <property type="molecule type" value="Genomic_DNA"/>
</dbReference>
<accession>A0A3S4DTG8</accession>
<protein>
    <submittedName>
        <fullName evidence="2">Uncharacterized protein</fullName>
    </submittedName>
</protein>
<keyword evidence="1" id="KW-0812">Transmembrane</keyword>
<keyword evidence="1" id="KW-0472">Membrane</keyword>
<evidence type="ECO:0000313" key="2">
    <source>
        <dbReference type="EMBL" id="VDZ65118.1"/>
    </source>
</evidence>
<evidence type="ECO:0000256" key="1">
    <source>
        <dbReference type="SAM" id="Phobius"/>
    </source>
</evidence>
<proteinExistence type="predicted"/>
<keyword evidence="1" id="KW-1133">Transmembrane helix</keyword>
<organism evidence="2 3">
    <name type="scientific">Serratia odorifera</name>
    <dbReference type="NCBI Taxonomy" id="618"/>
    <lineage>
        <taxon>Bacteria</taxon>
        <taxon>Pseudomonadati</taxon>
        <taxon>Pseudomonadota</taxon>
        <taxon>Gammaproteobacteria</taxon>
        <taxon>Enterobacterales</taxon>
        <taxon>Yersiniaceae</taxon>
        <taxon>Serratia</taxon>
    </lineage>
</organism>
<evidence type="ECO:0000313" key="3">
    <source>
        <dbReference type="Proteomes" id="UP000281391"/>
    </source>
</evidence>
<dbReference type="AlphaFoldDB" id="A0A3S4DTG8"/>
<gene>
    <name evidence="2" type="ORF">NCTC11214_05312</name>
</gene>
<name>A0A3S4DTG8_SEROD</name>